<feature type="region of interest" description="Disordered" evidence="1">
    <location>
        <begin position="718"/>
        <end position="779"/>
    </location>
</feature>
<feature type="compositionally biased region" description="Basic and acidic residues" evidence="1">
    <location>
        <begin position="956"/>
        <end position="967"/>
    </location>
</feature>
<organism evidence="2 3">
    <name type="scientific">Oldenlandia corymbosa var. corymbosa</name>
    <dbReference type="NCBI Taxonomy" id="529605"/>
    <lineage>
        <taxon>Eukaryota</taxon>
        <taxon>Viridiplantae</taxon>
        <taxon>Streptophyta</taxon>
        <taxon>Embryophyta</taxon>
        <taxon>Tracheophyta</taxon>
        <taxon>Spermatophyta</taxon>
        <taxon>Magnoliopsida</taxon>
        <taxon>eudicotyledons</taxon>
        <taxon>Gunneridae</taxon>
        <taxon>Pentapetalae</taxon>
        <taxon>asterids</taxon>
        <taxon>lamiids</taxon>
        <taxon>Gentianales</taxon>
        <taxon>Rubiaceae</taxon>
        <taxon>Rubioideae</taxon>
        <taxon>Spermacoceae</taxon>
        <taxon>Hedyotis-Oldenlandia complex</taxon>
        <taxon>Oldenlandia</taxon>
    </lineage>
</organism>
<feature type="region of interest" description="Disordered" evidence="1">
    <location>
        <begin position="612"/>
        <end position="645"/>
    </location>
</feature>
<dbReference type="GO" id="GO:0043622">
    <property type="term" value="P:cortical microtubule organization"/>
    <property type="evidence" value="ECO:0007669"/>
    <property type="project" value="TreeGrafter"/>
</dbReference>
<dbReference type="EMBL" id="OX459119">
    <property type="protein sequence ID" value="CAI9093260.1"/>
    <property type="molecule type" value="Genomic_DNA"/>
</dbReference>
<feature type="region of interest" description="Disordered" evidence="1">
    <location>
        <begin position="408"/>
        <end position="456"/>
    </location>
</feature>
<name>A0AAV1CCU7_OLDCO</name>
<sequence>MPPSPAMRCSPGRETRAEIHKRGRSLEGGILFREKDEDLALFNEVQSKEKDSFLLQQSNDDFEDLFSSKLRYFSDNKIGINIPARGGSSNDLLLNAEGDKNDYDWLLTPPETPLFPSLDDEMPSSSSAAQRGRARSQPISISRSSTMERSQRSSRGSASPNRLSPSPRSGQTTYQTRGRPSSSGMHSSPPSVARPATPTRRPSPTPAPRSSTPTHRRIGSGSSGPGVPSRVRGNSPIKVNRGSSPSPKIKAWQTNIPGFPSEAPPNLRTSLGDRPASYVRGSSPASSRNGSKSGRQSMSPTASRSVCSSYSHDRDRFSSHSKGSVASSGDDDVDSLQSLPISSSDHSAPRSTSTFSNGRGLSSPKKPTKVVASSSAPKRSFDIAIRQMDHRKSPQNMFRPLLSSVPSSTFHAGKTSAAHRSIVSRNSSSVTTSSNASSDFGTSGAHDTEGSEQNQEDISSAFVKAVDHFVHEEEVFAFDKGDSTHSEPQNNGDLPECHDEIDHHPTLKSEVMDDEKSGQNDAAMVTSVASGADNLEDMVICDRCGCGYRVNNEIEEDLKLCRECRDAEICYVLTSLSETVMAGEQSLGDLVDDSACVVKPEVFAACVVGDSESGPHSEVRHNLPEASDAPGEPMFASQQHSENQTTVSNIKLDGEVSGQDLPKTSSVLNSKVDISEGGSGISVLLTSNSGKGPIVRTRTFTATSITCDDFSYLRDSATSTRSSCGHGTTSASSSADWGSGRQIEARYHRQVSSKKSDTESYRSEMYTKHGRSASSLSGASTQGFQASSFATSSHEGLQVSAIHDDDKYNLAPAHVDPSLASESVELDHLSIDIESDSKWRTVSELSNDTVIIQMVDATTSVSNMDEALPEYCREDLADDSCSGINFEVVASSLSETSNLEDESTPNAASTDRMDDSAEAPNLATPLDAISELDFENDHAVSPDSVFDIASQNSRSSMDDDLRPESSHPPESSSNDVGNLVEGSINQDYSHSIREESSVVLEDHAGIHSRSLTLEEATDTILFCSSIVHSLAYEAANIASEKENKIVHTEEGAKLMVTLVGKSNPERRDPRARVKRNAKSHKARQRRLEIDSKPPPDSTNAPMDEKENDNTSTRMVGVSNKGGDSMKPPKLESKCNCTIM</sequence>
<feature type="compositionally biased region" description="Polar residues" evidence="1">
    <location>
        <begin position="138"/>
        <end position="179"/>
    </location>
</feature>
<feature type="compositionally biased region" description="Polar residues" evidence="1">
    <location>
        <begin position="241"/>
        <end position="256"/>
    </location>
</feature>
<accession>A0AAV1CCU7</accession>
<feature type="compositionally biased region" description="Basic and acidic residues" evidence="1">
    <location>
        <begin position="613"/>
        <end position="623"/>
    </location>
</feature>
<feature type="region of interest" description="Disordered" evidence="1">
    <location>
        <begin position="953"/>
        <end position="981"/>
    </location>
</feature>
<feature type="compositionally biased region" description="Polar residues" evidence="1">
    <location>
        <begin position="636"/>
        <end position="645"/>
    </location>
</feature>
<dbReference type="Proteomes" id="UP001161247">
    <property type="component" value="Chromosome 2"/>
</dbReference>
<feature type="compositionally biased region" description="Low complexity" evidence="1">
    <location>
        <begin position="180"/>
        <end position="200"/>
    </location>
</feature>
<dbReference type="AlphaFoldDB" id="A0AAV1CCU7"/>
<gene>
    <name evidence="2" type="ORF">OLC1_LOCUS4714</name>
</gene>
<feature type="region of interest" description="Disordered" evidence="1">
    <location>
        <begin position="479"/>
        <end position="501"/>
    </location>
</feature>
<keyword evidence="3" id="KW-1185">Reference proteome</keyword>
<feature type="region of interest" description="Disordered" evidence="1">
    <location>
        <begin position="1"/>
        <end position="20"/>
    </location>
</feature>
<feature type="compositionally biased region" description="Basic residues" evidence="1">
    <location>
        <begin position="1072"/>
        <end position="1084"/>
    </location>
</feature>
<feature type="compositionally biased region" description="Polar residues" evidence="1">
    <location>
        <begin position="718"/>
        <end position="736"/>
    </location>
</feature>
<dbReference type="PANTHER" id="PTHR31949">
    <property type="entry name" value="GASTRIC MUCIN-LIKE PROTEIN"/>
    <property type="match status" value="1"/>
</dbReference>
<protein>
    <submittedName>
        <fullName evidence="2">OLC1v1028723C1</fullName>
    </submittedName>
</protein>
<dbReference type="GO" id="GO:0055028">
    <property type="term" value="C:cortical microtubule"/>
    <property type="evidence" value="ECO:0007669"/>
    <property type="project" value="TreeGrafter"/>
</dbReference>
<feature type="region of interest" description="Disordered" evidence="1">
    <location>
        <begin position="101"/>
        <end position="376"/>
    </location>
</feature>
<feature type="compositionally biased region" description="Polar residues" evidence="1">
    <location>
        <begin position="336"/>
        <end position="360"/>
    </location>
</feature>
<feature type="compositionally biased region" description="Low complexity" evidence="1">
    <location>
        <begin position="124"/>
        <end position="137"/>
    </location>
</feature>
<evidence type="ECO:0000256" key="1">
    <source>
        <dbReference type="SAM" id="MobiDB-lite"/>
    </source>
</evidence>
<feature type="compositionally biased region" description="Basic and acidic residues" evidence="1">
    <location>
        <begin position="754"/>
        <end position="767"/>
    </location>
</feature>
<feature type="compositionally biased region" description="Basic and acidic residues" evidence="1">
    <location>
        <begin position="11"/>
        <end position="20"/>
    </location>
</feature>
<dbReference type="PANTHER" id="PTHR31949:SF3">
    <property type="entry name" value="RUN_FYVE DOMAIN PROTEIN"/>
    <property type="match status" value="1"/>
</dbReference>
<proteinExistence type="predicted"/>
<evidence type="ECO:0000313" key="2">
    <source>
        <dbReference type="EMBL" id="CAI9093260.1"/>
    </source>
</evidence>
<feature type="region of interest" description="Disordered" evidence="1">
    <location>
        <begin position="1060"/>
        <end position="1139"/>
    </location>
</feature>
<reference evidence="2" key="1">
    <citation type="submission" date="2023-03" db="EMBL/GenBank/DDBJ databases">
        <authorList>
            <person name="Julca I."/>
        </authorList>
    </citation>
    <scope>NUCLEOTIDE SEQUENCE</scope>
</reference>
<evidence type="ECO:0000313" key="3">
    <source>
        <dbReference type="Proteomes" id="UP001161247"/>
    </source>
</evidence>
<feature type="compositionally biased region" description="Low complexity" evidence="1">
    <location>
        <begin position="420"/>
        <end position="438"/>
    </location>
</feature>
<feature type="region of interest" description="Disordered" evidence="1">
    <location>
        <begin position="894"/>
        <end position="918"/>
    </location>
</feature>
<feature type="compositionally biased region" description="Polar residues" evidence="1">
    <location>
        <begin position="283"/>
        <end position="310"/>
    </location>
</feature>